<sequence>MISVEREIVQFKATINPSKARGMVEKWLIQVEDQMLLSIRMIIKESLVAYATRDRKQWVLEWPGQVVICSSQVYWTKEVEEIILN</sequence>
<comment type="caution">
    <text evidence="1">The sequence shown here is derived from an EMBL/GenBank/DDBJ whole genome shotgun (WGS) entry which is preliminary data.</text>
</comment>
<gene>
    <name evidence="1" type="ORF">QYT958_LOCUS42411</name>
</gene>
<feature type="non-terminal residue" evidence="1">
    <location>
        <position position="85"/>
    </location>
</feature>
<dbReference type="InterPro" id="IPR042228">
    <property type="entry name" value="Dynein_linker_3"/>
</dbReference>
<accession>A0A822CXU8</accession>
<evidence type="ECO:0000313" key="1">
    <source>
        <dbReference type="EMBL" id="CAF5056665.1"/>
    </source>
</evidence>
<dbReference type="GO" id="GO:0051959">
    <property type="term" value="F:dynein light intermediate chain binding"/>
    <property type="evidence" value="ECO:0007669"/>
    <property type="project" value="InterPro"/>
</dbReference>
<dbReference type="PANTHER" id="PTHR45703">
    <property type="entry name" value="DYNEIN HEAVY CHAIN"/>
    <property type="match status" value="1"/>
</dbReference>
<dbReference type="EMBL" id="CAJOBR010053621">
    <property type="protein sequence ID" value="CAF5056665.1"/>
    <property type="molecule type" value="Genomic_DNA"/>
</dbReference>
<dbReference type="PANTHER" id="PTHR45703:SF1">
    <property type="entry name" value="DYNEINS HEAVY CHAIN"/>
    <property type="match status" value="1"/>
</dbReference>
<protein>
    <submittedName>
        <fullName evidence="1">Uncharacterized protein</fullName>
    </submittedName>
</protein>
<dbReference type="GO" id="GO:0030286">
    <property type="term" value="C:dynein complex"/>
    <property type="evidence" value="ECO:0007669"/>
    <property type="project" value="InterPro"/>
</dbReference>
<dbReference type="InterPro" id="IPR026983">
    <property type="entry name" value="DHC"/>
</dbReference>
<reference evidence="1" key="1">
    <citation type="submission" date="2021-02" db="EMBL/GenBank/DDBJ databases">
        <authorList>
            <person name="Nowell W R."/>
        </authorList>
    </citation>
    <scope>NUCLEOTIDE SEQUENCE</scope>
</reference>
<evidence type="ECO:0000313" key="2">
    <source>
        <dbReference type="Proteomes" id="UP000663848"/>
    </source>
</evidence>
<dbReference type="Proteomes" id="UP000663848">
    <property type="component" value="Unassembled WGS sequence"/>
</dbReference>
<proteinExistence type="predicted"/>
<organism evidence="1 2">
    <name type="scientific">Rotaria socialis</name>
    <dbReference type="NCBI Taxonomy" id="392032"/>
    <lineage>
        <taxon>Eukaryota</taxon>
        <taxon>Metazoa</taxon>
        <taxon>Spiralia</taxon>
        <taxon>Gnathifera</taxon>
        <taxon>Rotifera</taxon>
        <taxon>Eurotatoria</taxon>
        <taxon>Bdelloidea</taxon>
        <taxon>Philodinida</taxon>
        <taxon>Philodinidae</taxon>
        <taxon>Rotaria</taxon>
    </lineage>
</organism>
<name>A0A822CXU8_9BILA</name>
<dbReference type="GO" id="GO:0007018">
    <property type="term" value="P:microtubule-based movement"/>
    <property type="evidence" value="ECO:0007669"/>
    <property type="project" value="InterPro"/>
</dbReference>
<dbReference type="Gene3D" id="1.20.58.1120">
    <property type="match status" value="1"/>
</dbReference>
<dbReference type="AlphaFoldDB" id="A0A822CXU8"/>
<dbReference type="Gene3D" id="3.20.180.20">
    <property type="entry name" value="Dynein heavy chain, N-terminal domain 2"/>
    <property type="match status" value="1"/>
</dbReference>
<dbReference type="GO" id="GO:0045505">
    <property type="term" value="F:dynein intermediate chain binding"/>
    <property type="evidence" value="ECO:0007669"/>
    <property type="project" value="InterPro"/>
</dbReference>